<name>A0ABS1CAY9_9FIRM</name>
<evidence type="ECO:0000256" key="2">
    <source>
        <dbReference type="SAM" id="SignalP"/>
    </source>
</evidence>
<keyword evidence="1" id="KW-0472">Membrane</keyword>
<feature type="chain" id="PRO_5046070171" evidence="2">
    <location>
        <begin position="32"/>
        <end position="547"/>
    </location>
</feature>
<dbReference type="Proteomes" id="UP000823123">
    <property type="component" value="Unassembled WGS sequence"/>
</dbReference>
<evidence type="ECO:0000313" key="3">
    <source>
        <dbReference type="EMBL" id="MBK1468512.1"/>
    </source>
</evidence>
<dbReference type="EMBL" id="JACVDA010000009">
    <property type="protein sequence ID" value="MBK1468512.1"/>
    <property type="molecule type" value="Genomic_DNA"/>
</dbReference>
<organism evidence="3 4">
    <name type="scientific">Parvimonas parva</name>
    <dbReference type="NCBI Taxonomy" id="2769485"/>
    <lineage>
        <taxon>Bacteria</taxon>
        <taxon>Bacillati</taxon>
        <taxon>Bacillota</taxon>
        <taxon>Tissierellia</taxon>
        <taxon>Tissierellales</taxon>
        <taxon>Peptoniphilaceae</taxon>
        <taxon>Parvimonas</taxon>
    </lineage>
</organism>
<keyword evidence="2" id="KW-0732">Signal</keyword>
<keyword evidence="1" id="KW-0812">Transmembrane</keyword>
<evidence type="ECO:0000256" key="1">
    <source>
        <dbReference type="SAM" id="Phobius"/>
    </source>
</evidence>
<feature type="signal peptide" evidence="2">
    <location>
        <begin position="1"/>
        <end position="31"/>
    </location>
</feature>
<keyword evidence="1" id="KW-1133">Transmembrane helix</keyword>
<proteinExistence type="predicted"/>
<keyword evidence="4" id="KW-1185">Reference proteome</keyword>
<sequence>MALSKIKKSLKKLLFFTLVFSFSAQTLKVQALDDKLETNTTFENRSVLTEEGGIAPVGIQPRSAEWAAPINKVWFGGSSTDLEYAKRGVYIDKKIDYKNNSIHWKVEFNRTKDFWKYPYFYVFMPHHTNVVEIHKNWGASMVKETDFDKNNRWNYPTGSQQYLEEFDNRVINHIPENDARMKEIKSNLNWFKDEKCSNVLISREGEVNSNATWEFTTEHEPGTVLEKVPMIAGSYGHTATNPFGWPRGLAVGTFGMAARHEIPIPETTYVNNPKDLTENEKKLVTKRVLEKVLEEYKRKVLETDKPEKYKKEIAEFFGENVRLKVNGRETTIRYEEYDGGTKLRLLDGAGREITDVNTIDLVKDSYGDPILKQGNKISIDKDGRFNIHFKDDTIGTLDPFLYVKEKELRVLPKFQRIMELQPIAEISVEALGSVVFENSIKVDESTPLPKGLTLTKNGNKAFITGTINDVVFPAGKNTVDYIIKIRADDPINRMSVVKEVKITVQKNPGLVPVGTNERGYDFPIKLLSLGFLLTVFSLYNIKKRKFD</sequence>
<comment type="caution">
    <text evidence="3">The sequence shown here is derived from an EMBL/GenBank/DDBJ whole genome shotgun (WGS) entry which is preliminary data.</text>
</comment>
<dbReference type="RefSeq" id="WP_201275438.1">
    <property type="nucleotide sequence ID" value="NZ_JACVDA010000009.1"/>
</dbReference>
<protein>
    <submittedName>
        <fullName evidence="3">Uncharacterized protein</fullName>
    </submittedName>
</protein>
<accession>A0ABS1CAY9</accession>
<feature type="transmembrane region" description="Helical" evidence="1">
    <location>
        <begin position="522"/>
        <end position="541"/>
    </location>
</feature>
<evidence type="ECO:0000313" key="4">
    <source>
        <dbReference type="Proteomes" id="UP000823123"/>
    </source>
</evidence>
<gene>
    <name evidence="3" type="ORF">IBJ83_04170</name>
</gene>
<reference evidence="3 4" key="1">
    <citation type="submission" date="2020-09" db="EMBL/GenBank/DDBJ databases">
        <title>Parvimonas S3374 sp. nov.</title>
        <authorList>
            <person name="Buhl M."/>
        </authorList>
    </citation>
    <scope>NUCLEOTIDE SEQUENCE [LARGE SCALE GENOMIC DNA]</scope>
    <source>
        <strain evidence="3 4">S3374</strain>
    </source>
</reference>